<keyword evidence="2" id="KW-1185">Reference proteome</keyword>
<gene>
    <name evidence="1" type="ORF">VCM_00169</name>
</gene>
<sequence>MCNCQLCNDLRHLQDRGVSEEFLARYLDEGLEAEYNKLVLDGVWPSSVELLASALERALERRRESDTTTETARIEKGE</sequence>
<reference evidence="2" key="1">
    <citation type="submission" date="2015-10" db="EMBL/GenBank/DDBJ databases">
        <authorList>
            <person name="Millard A."/>
        </authorList>
    </citation>
    <scope>NUCLEOTIDE SEQUENCE [LARGE SCALE GENOMIC DNA]</scope>
</reference>
<dbReference type="Proteomes" id="UP000204441">
    <property type="component" value="Genome"/>
</dbReference>
<organism evidence="1 2">
    <name type="scientific">Pseudomonas phage VCM</name>
    <dbReference type="NCBI Taxonomy" id="1729937"/>
    <lineage>
        <taxon>Viruses</taxon>
        <taxon>Duplodnaviria</taxon>
        <taxon>Heunggongvirae</taxon>
        <taxon>Uroviricota</taxon>
        <taxon>Caudoviricetes</taxon>
        <taxon>Vandenendeviridae</taxon>
        <taxon>Gorskivirinae</taxon>
        <taxon>Kremarvirus</taxon>
        <taxon>Kremarvirus VCM</taxon>
        <taxon>Otagovirus VCM</taxon>
    </lineage>
</organism>
<name>A0A0S4KWY2_9CAUD</name>
<dbReference type="GeneID" id="26799135"/>
<proteinExistence type="predicted"/>
<evidence type="ECO:0000313" key="1">
    <source>
        <dbReference type="EMBL" id="CUR44371.1"/>
    </source>
</evidence>
<accession>A0A0S4KWY2</accession>
<protein>
    <submittedName>
        <fullName evidence="1">Uncharacterized protein</fullName>
    </submittedName>
</protein>
<dbReference type="RefSeq" id="YP_009222750.1">
    <property type="nucleotide sequence ID" value="NC_029065.1"/>
</dbReference>
<evidence type="ECO:0000313" key="2">
    <source>
        <dbReference type="Proteomes" id="UP000204441"/>
    </source>
</evidence>
<dbReference type="EMBL" id="LN887844">
    <property type="protein sequence ID" value="CUR44371.1"/>
    <property type="molecule type" value="Genomic_DNA"/>
</dbReference>
<dbReference type="KEGG" id="vg:26799135"/>